<dbReference type="GO" id="GO:0045493">
    <property type="term" value="P:xylan catabolic process"/>
    <property type="evidence" value="ECO:0007669"/>
    <property type="project" value="UniProtKB-KW"/>
</dbReference>
<name>A0AAN9YNS4_9PEZI</name>
<keyword evidence="6 10" id="KW-0378">Hydrolase</keyword>
<organism evidence="11 12">
    <name type="scientific">Diatrype stigma</name>
    <dbReference type="NCBI Taxonomy" id="117547"/>
    <lineage>
        <taxon>Eukaryota</taxon>
        <taxon>Fungi</taxon>
        <taxon>Dikarya</taxon>
        <taxon>Ascomycota</taxon>
        <taxon>Pezizomycotina</taxon>
        <taxon>Sordariomycetes</taxon>
        <taxon>Xylariomycetidae</taxon>
        <taxon>Xylariales</taxon>
        <taxon>Diatrypaceae</taxon>
        <taxon>Diatrype</taxon>
    </lineage>
</organism>
<gene>
    <name evidence="11" type="ORF">SLS62_006892</name>
</gene>
<dbReference type="SUPFAM" id="SSF53474">
    <property type="entry name" value="alpha/beta-Hydrolases"/>
    <property type="match status" value="1"/>
</dbReference>
<evidence type="ECO:0000256" key="3">
    <source>
        <dbReference type="ARBA" id="ARBA00022651"/>
    </source>
</evidence>
<keyword evidence="3" id="KW-0858">Xylan degradation</keyword>
<keyword evidence="3" id="KW-0119">Carbohydrate metabolism</keyword>
<dbReference type="InterPro" id="IPR029058">
    <property type="entry name" value="AB_hydrolase_fold"/>
</dbReference>
<comment type="caution">
    <text evidence="11">The sequence shown here is derived from an EMBL/GenBank/DDBJ whole genome shotgun (WGS) entry which is preliminary data.</text>
</comment>
<keyword evidence="3" id="KW-0624">Polysaccharide degradation</keyword>
<evidence type="ECO:0000256" key="10">
    <source>
        <dbReference type="RuleBase" id="RU361238"/>
    </source>
</evidence>
<keyword evidence="5" id="KW-0732">Signal</keyword>
<evidence type="ECO:0000256" key="8">
    <source>
        <dbReference type="ARBA" id="ARBA00023157"/>
    </source>
</evidence>
<dbReference type="AlphaFoldDB" id="A0AAN9YNS4"/>
<proteinExistence type="inferred from homology"/>
<sequence length="391" mass="41895">MAITAPTAKPVAAKKLAPLFYDGQEVGKSYYLGCSRGGGQGIKAAEMFPEDFDGILAGAPAVDFDNLYSWRASFFPLTGAVGSGDFISAGVWNSTIHDEVLRQCDGIDGVLDGIIEDPTLCQFQPDALLCDGVQNTSSSSSNTACLTAAQVQIVQDIFADYTWPNGSLLFPAMQPGSEILAAAGLYSGAPFPLSLDWFRFAVLEDPNWDASTYGIDDALLAAEKNPGDARTWPSSSSLLAGFARRGGRILTYHGLQDQQITSYNSIRFYEHLLASSNTSSSTTTQDMDQFYRFFRVPGMSHCSGGPGAWVLGQKGAAAEGIPFDAEHNLLAALVAWVEDGAAPETITGTKFVDDDAARGVAYRHRHCKYPSRSTYLGSGLDPLEELSWACV</sequence>
<dbReference type="EC" id="3.1.1.-" evidence="10"/>
<evidence type="ECO:0000256" key="9">
    <source>
        <dbReference type="ARBA" id="ARBA00034075"/>
    </source>
</evidence>
<keyword evidence="7" id="KW-0106">Calcium</keyword>
<dbReference type="InterPro" id="IPR011118">
    <property type="entry name" value="Tannase/feruloyl_esterase"/>
</dbReference>
<dbReference type="PANTHER" id="PTHR33938:SF15">
    <property type="entry name" value="FERULOYL ESTERASE B-RELATED"/>
    <property type="match status" value="1"/>
</dbReference>
<evidence type="ECO:0000313" key="12">
    <source>
        <dbReference type="Proteomes" id="UP001320420"/>
    </source>
</evidence>
<accession>A0AAN9YNS4</accession>
<keyword evidence="2" id="KW-0719">Serine esterase</keyword>
<evidence type="ECO:0000256" key="4">
    <source>
        <dbReference type="ARBA" id="ARBA00022723"/>
    </source>
</evidence>
<reference evidence="11 12" key="1">
    <citation type="submission" date="2024-02" db="EMBL/GenBank/DDBJ databases">
        <title>De novo assembly and annotation of 12 fungi associated with fruit tree decline syndrome in Ontario, Canada.</title>
        <authorList>
            <person name="Sulman M."/>
            <person name="Ellouze W."/>
            <person name="Ilyukhin E."/>
        </authorList>
    </citation>
    <scope>NUCLEOTIDE SEQUENCE [LARGE SCALE GENOMIC DNA]</scope>
    <source>
        <strain evidence="11 12">M11/M66-122</strain>
    </source>
</reference>
<keyword evidence="12" id="KW-1185">Reference proteome</keyword>
<evidence type="ECO:0000313" key="11">
    <source>
        <dbReference type="EMBL" id="KAK7751206.1"/>
    </source>
</evidence>
<dbReference type="EMBL" id="JAKJXP020000053">
    <property type="protein sequence ID" value="KAK7751206.1"/>
    <property type="molecule type" value="Genomic_DNA"/>
</dbReference>
<evidence type="ECO:0000256" key="2">
    <source>
        <dbReference type="ARBA" id="ARBA00022487"/>
    </source>
</evidence>
<evidence type="ECO:0000256" key="7">
    <source>
        <dbReference type="ARBA" id="ARBA00022837"/>
    </source>
</evidence>
<comment type="catalytic activity">
    <reaction evidence="9">
        <text>feruloyl-polysaccharide + H2O = ferulate + polysaccharide.</text>
        <dbReference type="EC" id="3.1.1.73"/>
    </reaction>
</comment>
<evidence type="ECO:0000256" key="6">
    <source>
        <dbReference type="ARBA" id="ARBA00022801"/>
    </source>
</evidence>
<keyword evidence="4" id="KW-0479">Metal-binding</keyword>
<protein>
    <recommendedName>
        <fullName evidence="10">Carboxylic ester hydrolase</fullName>
        <ecNumber evidence="10">3.1.1.-</ecNumber>
    </recommendedName>
</protein>
<comment type="similarity">
    <text evidence="1 10">Belongs to the tannase family.</text>
</comment>
<dbReference type="PANTHER" id="PTHR33938">
    <property type="entry name" value="FERULOYL ESTERASE B-RELATED"/>
    <property type="match status" value="1"/>
</dbReference>
<evidence type="ECO:0000256" key="1">
    <source>
        <dbReference type="ARBA" id="ARBA00006249"/>
    </source>
</evidence>
<dbReference type="GO" id="GO:0046872">
    <property type="term" value="F:metal ion binding"/>
    <property type="evidence" value="ECO:0007669"/>
    <property type="project" value="UniProtKB-KW"/>
</dbReference>
<dbReference type="Proteomes" id="UP001320420">
    <property type="component" value="Unassembled WGS sequence"/>
</dbReference>
<dbReference type="GO" id="GO:0030600">
    <property type="term" value="F:feruloyl esterase activity"/>
    <property type="evidence" value="ECO:0007669"/>
    <property type="project" value="UniProtKB-EC"/>
</dbReference>
<keyword evidence="8" id="KW-1015">Disulfide bond</keyword>
<evidence type="ECO:0000256" key="5">
    <source>
        <dbReference type="ARBA" id="ARBA00022729"/>
    </source>
</evidence>
<dbReference type="Pfam" id="PF07519">
    <property type="entry name" value="Tannase"/>
    <property type="match status" value="1"/>
</dbReference>